<dbReference type="PANTHER" id="PTHR37171:SF1">
    <property type="entry name" value="SERINE_THREONINE-PROTEIN KINASE YRZF-RELATED"/>
    <property type="match status" value="1"/>
</dbReference>
<gene>
    <name evidence="5" type="ORF">COEREDRAFT_7360</name>
</gene>
<keyword evidence="6" id="KW-1185">Reference proteome</keyword>
<dbReference type="AlphaFoldDB" id="A0A2G5BEG0"/>
<keyword evidence="1" id="KW-0547">Nucleotide-binding</keyword>
<feature type="binding site" evidence="1">
    <location>
        <position position="581"/>
    </location>
    <ligand>
        <name>ATP</name>
        <dbReference type="ChEBI" id="CHEBI:30616"/>
    </ligand>
</feature>
<dbReference type="PROSITE" id="PS50011">
    <property type="entry name" value="PROTEIN_KINASE_DOM"/>
    <property type="match status" value="1"/>
</dbReference>
<organism evidence="5 6">
    <name type="scientific">Coemansia reversa (strain ATCC 12441 / NRRL 1564)</name>
    <dbReference type="NCBI Taxonomy" id="763665"/>
    <lineage>
        <taxon>Eukaryota</taxon>
        <taxon>Fungi</taxon>
        <taxon>Fungi incertae sedis</taxon>
        <taxon>Zoopagomycota</taxon>
        <taxon>Kickxellomycotina</taxon>
        <taxon>Kickxellomycetes</taxon>
        <taxon>Kickxellales</taxon>
        <taxon>Kickxellaceae</taxon>
        <taxon>Coemansia</taxon>
    </lineage>
</organism>
<feature type="region of interest" description="Disordered" evidence="3">
    <location>
        <begin position="441"/>
        <end position="499"/>
    </location>
</feature>
<feature type="coiled-coil region" evidence="2">
    <location>
        <begin position="122"/>
        <end position="149"/>
    </location>
</feature>
<keyword evidence="1" id="KW-0067">ATP-binding</keyword>
<dbReference type="GO" id="GO:0004672">
    <property type="term" value="F:protein kinase activity"/>
    <property type="evidence" value="ECO:0007669"/>
    <property type="project" value="InterPro"/>
</dbReference>
<dbReference type="InterPro" id="IPR000719">
    <property type="entry name" value="Prot_kinase_dom"/>
</dbReference>
<dbReference type="SUPFAM" id="SSF56112">
    <property type="entry name" value="Protein kinase-like (PK-like)"/>
    <property type="match status" value="1"/>
</dbReference>
<evidence type="ECO:0000313" key="5">
    <source>
        <dbReference type="EMBL" id="PIA17394.1"/>
    </source>
</evidence>
<feature type="compositionally biased region" description="Low complexity" evidence="3">
    <location>
        <begin position="459"/>
        <end position="469"/>
    </location>
</feature>
<evidence type="ECO:0000256" key="2">
    <source>
        <dbReference type="SAM" id="Coils"/>
    </source>
</evidence>
<sequence length="725" mass="80090">MGYIYPKRVALSSESAQRPTKRHCTDKGKQPVRVTFSTEAGAAIPPEPPTVPALPGGFPSPPAGYEKLFEAWADMWRESHGAADASGLLQTKLFRFVKAAEALRDNEDSTYDNAMMIENKALEIQQGVVDDLSKDIRELQKRLRKLIIDATMDTSNPNAVIGRLQGLIGTGLTSPLELLRVDKHKKPSLHSVRSALADPRWSVDCRFVRAVDYFQEELLEQHHELLRHVFPPKSEDPASHQDPRWLENEHKIGPFFRAEVFKRAKIIVEELHSGAKVFAVDRHPTNGADMFVYVCIRTAADIIIKTNAIVKFMLPPGLDRTCQLPIPSPSVSLIELLAYDAAFSSSRFESALRQAYVYARDRTRILRNTLSVNTRFAFVSTFNGLWILQISSGSNDQDSVAVSPCFAANNTTPHVSFAVAYVLHLVIEDMMARPENYAPPVSDLATTEDKDSMAPQPPRCSGNSCGSHGSRSRSGHGRGTRTSRRTTWDPIATRMSDTANTSEHAELAAYYSAAAERISGNFTSSDSSSSGSDMEGSRIWLERTTSWQPLKGKISVGRALGDGRSGTVCEGWLQGHRVAFKISATDATAEILDEIHNEVQVYEHLADLQGSVIPRLLDHGLVNIHGRLHAVLALELVQDDKSARCPPQAHFAAIDALREIHRRGVVHGDPRIENIIFQQSSAAGRSGLRPRIIDLAFAMVNAPEQAMAKDFKGWCEVLKLPPECV</sequence>
<evidence type="ECO:0000313" key="6">
    <source>
        <dbReference type="Proteomes" id="UP000242474"/>
    </source>
</evidence>
<evidence type="ECO:0000259" key="4">
    <source>
        <dbReference type="PROSITE" id="PS50011"/>
    </source>
</evidence>
<dbReference type="InterPro" id="IPR052396">
    <property type="entry name" value="Meiotic_Drive_Suppr_Kinase"/>
</dbReference>
<dbReference type="OrthoDB" id="10020333at2759"/>
<proteinExistence type="predicted"/>
<dbReference type="PROSITE" id="PS00107">
    <property type="entry name" value="PROTEIN_KINASE_ATP"/>
    <property type="match status" value="1"/>
</dbReference>
<reference evidence="5 6" key="1">
    <citation type="journal article" date="2015" name="Genome Biol. Evol.">
        <title>Phylogenomic analyses indicate that early fungi evolved digesting cell walls of algal ancestors of land plants.</title>
        <authorList>
            <person name="Chang Y."/>
            <person name="Wang S."/>
            <person name="Sekimoto S."/>
            <person name="Aerts A.L."/>
            <person name="Choi C."/>
            <person name="Clum A."/>
            <person name="LaButti K.M."/>
            <person name="Lindquist E.A."/>
            <person name="Yee Ngan C."/>
            <person name="Ohm R.A."/>
            <person name="Salamov A.A."/>
            <person name="Grigoriev I.V."/>
            <person name="Spatafora J.W."/>
            <person name="Berbee M.L."/>
        </authorList>
    </citation>
    <scope>NUCLEOTIDE SEQUENCE [LARGE SCALE GENOMIC DNA]</scope>
    <source>
        <strain evidence="5 6">NRRL 1564</strain>
    </source>
</reference>
<evidence type="ECO:0000256" key="1">
    <source>
        <dbReference type="PROSITE-ProRule" id="PRU10141"/>
    </source>
</evidence>
<keyword evidence="2" id="KW-0175">Coiled coil</keyword>
<name>A0A2G5BEG0_COERN</name>
<evidence type="ECO:0000256" key="3">
    <source>
        <dbReference type="SAM" id="MobiDB-lite"/>
    </source>
</evidence>
<protein>
    <recommendedName>
        <fullName evidence="4">Protein kinase domain-containing protein</fullName>
    </recommendedName>
</protein>
<dbReference type="Proteomes" id="UP000242474">
    <property type="component" value="Unassembled WGS sequence"/>
</dbReference>
<dbReference type="EMBL" id="KZ303494">
    <property type="protein sequence ID" value="PIA17394.1"/>
    <property type="molecule type" value="Genomic_DNA"/>
</dbReference>
<feature type="domain" description="Protein kinase" evidence="4">
    <location>
        <begin position="554"/>
        <end position="725"/>
    </location>
</feature>
<dbReference type="InterPro" id="IPR011009">
    <property type="entry name" value="Kinase-like_dom_sf"/>
</dbReference>
<dbReference type="Gene3D" id="1.10.510.10">
    <property type="entry name" value="Transferase(Phosphotransferase) domain 1"/>
    <property type="match status" value="1"/>
</dbReference>
<dbReference type="PANTHER" id="PTHR37171">
    <property type="entry name" value="SERINE/THREONINE-PROTEIN KINASE YRZF-RELATED"/>
    <property type="match status" value="1"/>
</dbReference>
<feature type="compositionally biased region" description="Basic residues" evidence="3">
    <location>
        <begin position="470"/>
        <end position="484"/>
    </location>
</feature>
<accession>A0A2G5BEG0</accession>
<dbReference type="GO" id="GO:0005524">
    <property type="term" value="F:ATP binding"/>
    <property type="evidence" value="ECO:0007669"/>
    <property type="project" value="UniProtKB-UniRule"/>
</dbReference>
<dbReference type="InterPro" id="IPR017441">
    <property type="entry name" value="Protein_kinase_ATP_BS"/>
</dbReference>